<keyword evidence="2" id="KW-0813">Transport</keyword>
<feature type="transmembrane region" description="Helical" evidence="8">
    <location>
        <begin position="393"/>
        <end position="415"/>
    </location>
</feature>
<dbReference type="GO" id="GO:0016020">
    <property type="term" value="C:membrane"/>
    <property type="evidence" value="ECO:0007669"/>
    <property type="project" value="UniProtKB-SubCell"/>
</dbReference>
<protein>
    <recommendedName>
        <fullName evidence="9">NADH:quinone oxidoreductase/Mrp antiporter transmembrane domain-containing protein</fullName>
    </recommendedName>
</protein>
<keyword evidence="5 8" id="KW-1133">Transmembrane helix</keyword>
<evidence type="ECO:0000256" key="7">
    <source>
        <dbReference type="ARBA" id="ARBA00023136"/>
    </source>
</evidence>
<comment type="caution">
    <text evidence="10">The sequence shown here is derived from an EMBL/GenBank/DDBJ whole genome shotgun (WGS) entry which is preliminary data.</text>
</comment>
<organism evidence="10 11">
    <name type="scientific">Rhynchospora breviuscula</name>
    <dbReference type="NCBI Taxonomy" id="2022672"/>
    <lineage>
        <taxon>Eukaryota</taxon>
        <taxon>Viridiplantae</taxon>
        <taxon>Streptophyta</taxon>
        <taxon>Embryophyta</taxon>
        <taxon>Tracheophyta</taxon>
        <taxon>Spermatophyta</taxon>
        <taxon>Magnoliopsida</taxon>
        <taxon>Liliopsida</taxon>
        <taxon>Poales</taxon>
        <taxon>Cyperaceae</taxon>
        <taxon>Cyperoideae</taxon>
        <taxon>Rhynchosporeae</taxon>
        <taxon>Rhynchospora</taxon>
    </lineage>
</organism>
<evidence type="ECO:0000256" key="2">
    <source>
        <dbReference type="ARBA" id="ARBA00022448"/>
    </source>
</evidence>
<feature type="domain" description="NADH:quinone oxidoreductase/Mrp antiporter transmembrane" evidence="9">
    <location>
        <begin position="119"/>
        <end position="406"/>
    </location>
</feature>
<keyword evidence="11" id="KW-1185">Reference proteome</keyword>
<evidence type="ECO:0000313" key="10">
    <source>
        <dbReference type="EMBL" id="KAJ1684295.1"/>
    </source>
</evidence>
<feature type="transmembrane region" description="Helical" evidence="8">
    <location>
        <begin position="318"/>
        <end position="340"/>
    </location>
</feature>
<evidence type="ECO:0000313" key="11">
    <source>
        <dbReference type="Proteomes" id="UP001151287"/>
    </source>
</evidence>
<feature type="transmembrane region" description="Helical" evidence="8">
    <location>
        <begin position="69"/>
        <end position="90"/>
    </location>
</feature>
<dbReference type="HAMAP" id="MF_00445">
    <property type="entry name" value="NDH1_NuoN_1"/>
    <property type="match status" value="1"/>
</dbReference>
<evidence type="ECO:0000256" key="4">
    <source>
        <dbReference type="ARBA" id="ARBA00022967"/>
    </source>
</evidence>
<feature type="transmembrane region" description="Helical" evidence="8">
    <location>
        <begin position="38"/>
        <end position="57"/>
    </location>
</feature>
<feature type="transmembrane region" description="Helical" evidence="8">
    <location>
        <begin position="102"/>
        <end position="119"/>
    </location>
</feature>
<evidence type="ECO:0000259" key="9">
    <source>
        <dbReference type="Pfam" id="PF00361"/>
    </source>
</evidence>
<accession>A0A9P9Z8G6</accession>
<dbReference type="GO" id="GO:0042773">
    <property type="term" value="P:ATP synthesis coupled electron transport"/>
    <property type="evidence" value="ECO:0007669"/>
    <property type="project" value="InterPro"/>
</dbReference>
<evidence type="ECO:0000256" key="6">
    <source>
        <dbReference type="ARBA" id="ARBA00023027"/>
    </source>
</evidence>
<feature type="transmembrane region" description="Helical" evidence="8">
    <location>
        <begin position="125"/>
        <end position="143"/>
    </location>
</feature>
<dbReference type="EMBL" id="JAMQYH010000041">
    <property type="protein sequence ID" value="KAJ1684295.1"/>
    <property type="molecule type" value="Genomic_DNA"/>
</dbReference>
<feature type="transmembrane region" description="Helical" evidence="8">
    <location>
        <begin position="288"/>
        <end position="306"/>
    </location>
</feature>
<evidence type="ECO:0000256" key="5">
    <source>
        <dbReference type="ARBA" id="ARBA00022989"/>
    </source>
</evidence>
<gene>
    <name evidence="10" type="ORF">LUZ63_020588</name>
</gene>
<feature type="transmembrane region" description="Helical" evidence="8">
    <location>
        <begin position="155"/>
        <end position="177"/>
    </location>
</feature>
<dbReference type="PANTHER" id="PTHR22773">
    <property type="entry name" value="NADH DEHYDROGENASE"/>
    <property type="match status" value="1"/>
</dbReference>
<sequence length="463" mass="46483">MNPYAMLPEGLLFVGALATLATGSFVPRRRQALSRAVALAFLALAGVTAGVGLAGPATSSFDATYAVDTATGVVRLLVVVGTVLVLLLAVPEVRGNPRESEFYALVMLASTGTVVLAGAADLLVLIAAFFLASIPLYALIGMARGPAAAEAAVKTYLLGALFGILLMLGVTLVYGVAGGTGYASLADRLEGAPPTVVAAGGALVVLGLLFKAGAVPAHFWVPDAAEGTWVAAATYATTIPKVGAVVAVYRLVDALPGGTAGPLVAVLAVASMTLGNLAALSQEGPRRLLGWSTVSQVGYLLVPAAAAGRSDLALPALLVYLAAYVVTNTAAFAVVAAVPWRGRLADYRGAGRGRPVLAGSLLVALLGLLGTPPTAVFVAKVAVSAAAWDAGSAWLAVAVLLNTVLSLAYYLRWVAPVFARVQVSTEEDGVANRGPLAVAAVSAAASVAVGLLAGVLWSVLVAP</sequence>
<keyword evidence="3 8" id="KW-0812">Transmembrane</keyword>
<feature type="transmembrane region" description="Helical" evidence="8">
    <location>
        <begin position="261"/>
        <end position="281"/>
    </location>
</feature>
<dbReference type="AlphaFoldDB" id="A0A9P9Z8G6"/>
<dbReference type="Pfam" id="PF00361">
    <property type="entry name" value="Proton_antipo_M"/>
    <property type="match status" value="1"/>
</dbReference>
<dbReference type="GO" id="GO:0009536">
    <property type="term" value="C:plastid"/>
    <property type="evidence" value="ECO:0007669"/>
    <property type="project" value="UniProtKB-ARBA"/>
</dbReference>
<reference evidence="10" key="1">
    <citation type="journal article" date="2022" name="Cell">
        <title>Repeat-based holocentromeres influence genome architecture and karyotype evolution.</title>
        <authorList>
            <person name="Hofstatter P.G."/>
            <person name="Thangavel G."/>
            <person name="Lux T."/>
            <person name="Neumann P."/>
            <person name="Vondrak T."/>
            <person name="Novak P."/>
            <person name="Zhang M."/>
            <person name="Costa L."/>
            <person name="Castellani M."/>
            <person name="Scott A."/>
            <person name="Toegelov H."/>
            <person name="Fuchs J."/>
            <person name="Mata-Sucre Y."/>
            <person name="Dias Y."/>
            <person name="Vanzela A.L.L."/>
            <person name="Huettel B."/>
            <person name="Almeida C.C.S."/>
            <person name="Simkova H."/>
            <person name="Souza G."/>
            <person name="Pedrosa-Harand A."/>
            <person name="Macas J."/>
            <person name="Mayer K.F.X."/>
            <person name="Houben A."/>
            <person name="Marques A."/>
        </authorList>
    </citation>
    <scope>NUCLEOTIDE SEQUENCE</scope>
    <source>
        <strain evidence="10">RhyBre1mFocal</strain>
    </source>
</reference>
<dbReference type="PRINTS" id="PR01434">
    <property type="entry name" value="NADHDHGNASE5"/>
</dbReference>
<comment type="subcellular location">
    <subcellularLocation>
        <location evidence="1">Membrane</location>
        <topology evidence="1">Multi-pass membrane protein</topology>
    </subcellularLocation>
</comment>
<name>A0A9P9Z8G6_9POAL</name>
<feature type="transmembrane region" description="Helical" evidence="8">
    <location>
        <begin position="436"/>
        <end position="460"/>
    </location>
</feature>
<evidence type="ECO:0000256" key="1">
    <source>
        <dbReference type="ARBA" id="ARBA00004141"/>
    </source>
</evidence>
<keyword evidence="7 8" id="KW-0472">Membrane</keyword>
<feature type="transmembrane region" description="Helical" evidence="8">
    <location>
        <begin position="6"/>
        <end position="26"/>
    </location>
</feature>
<keyword evidence="4" id="KW-1278">Translocase</keyword>
<proteinExistence type="inferred from homology"/>
<dbReference type="InterPro" id="IPR001750">
    <property type="entry name" value="ND/Mrp_TM"/>
</dbReference>
<evidence type="ECO:0000256" key="3">
    <source>
        <dbReference type="ARBA" id="ARBA00022692"/>
    </source>
</evidence>
<feature type="transmembrane region" description="Helical" evidence="8">
    <location>
        <begin position="228"/>
        <end position="249"/>
    </location>
</feature>
<dbReference type="Proteomes" id="UP001151287">
    <property type="component" value="Unassembled WGS sequence"/>
</dbReference>
<feature type="transmembrane region" description="Helical" evidence="8">
    <location>
        <begin position="197"/>
        <end position="221"/>
    </location>
</feature>
<feature type="transmembrane region" description="Helical" evidence="8">
    <location>
        <begin position="361"/>
        <end position="387"/>
    </location>
</feature>
<evidence type="ECO:0000256" key="8">
    <source>
        <dbReference type="SAM" id="Phobius"/>
    </source>
</evidence>
<dbReference type="InterPro" id="IPR010096">
    <property type="entry name" value="NADH-Q_OxRdtase_suN/2"/>
</dbReference>
<dbReference type="GO" id="GO:0008137">
    <property type="term" value="F:NADH dehydrogenase (ubiquinone) activity"/>
    <property type="evidence" value="ECO:0007669"/>
    <property type="project" value="InterPro"/>
</dbReference>
<keyword evidence="6" id="KW-0520">NAD</keyword>